<keyword evidence="3 7" id="KW-0479">Metal-binding</keyword>
<evidence type="ECO:0000256" key="1">
    <source>
        <dbReference type="ARBA" id="ARBA00001971"/>
    </source>
</evidence>
<organism evidence="9 10">
    <name type="scientific">Hyaloscypha bicolor E</name>
    <dbReference type="NCBI Taxonomy" id="1095630"/>
    <lineage>
        <taxon>Eukaryota</taxon>
        <taxon>Fungi</taxon>
        <taxon>Dikarya</taxon>
        <taxon>Ascomycota</taxon>
        <taxon>Pezizomycotina</taxon>
        <taxon>Leotiomycetes</taxon>
        <taxon>Helotiales</taxon>
        <taxon>Hyaloscyphaceae</taxon>
        <taxon>Hyaloscypha</taxon>
        <taxon>Hyaloscypha bicolor</taxon>
    </lineage>
</organism>
<protein>
    <submittedName>
        <fullName evidence="9">Cytochrome P450</fullName>
    </submittedName>
</protein>
<name>A0A2J6SH46_9HELO</name>
<feature type="binding site" description="axial binding residue" evidence="7">
    <location>
        <position position="414"/>
    </location>
    <ligand>
        <name>heme</name>
        <dbReference type="ChEBI" id="CHEBI:30413"/>
    </ligand>
    <ligandPart>
        <name>Fe</name>
        <dbReference type="ChEBI" id="CHEBI:18248"/>
    </ligandPart>
</feature>
<dbReference type="SUPFAM" id="SSF48264">
    <property type="entry name" value="Cytochrome P450"/>
    <property type="match status" value="1"/>
</dbReference>
<dbReference type="STRING" id="1095630.A0A2J6SH46"/>
<dbReference type="EMBL" id="KZ613913">
    <property type="protein sequence ID" value="PMD50091.1"/>
    <property type="molecule type" value="Genomic_DNA"/>
</dbReference>
<dbReference type="Gene3D" id="1.10.630.10">
    <property type="entry name" value="Cytochrome P450"/>
    <property type="match status" value="1"/>
</dbReference>
<proteinExistence type="inferred from homology"/>
<dbReference type="PANTHER" id="PTHR24305:SF157">
    <property type="entry name" value="N-ACETYLTRYPTOPHAN 6-HYDROXYLASE IVOC-RELATED"/>
    <property type="match status" value="1"/>
</dbReference>
<keyword evidence="5 7" id="KW-0408">Iron</keyword>
<dbReference type="PROSITE" id="PS00086">
    <property type="entry name" value="CYTOCHROME_P450"/>
    <property type="match status" value="1"/>
</dbReference>
<dbReference type="OrthoDB" id="3945418at2759"/>
<dbReference type="GO" id="GO:0005506">
    <property type="term" value="F:iron ion binding"/>
    <property type="evidence" value="ECO:0007669"/>
    <property type="project" value="InterPro"/>
</dbReference>
<dbReference type="InterPro" id="IPR017972">
    <property type="entry name" value="Cyt_P450_CS"/>
</dbReference>
<gene>
    <name evidence="9" type="ORF">K444DRAFT_648146</name>
</gene>
<accession>A0A2J6SH46</accession>
<reference evidence="9 10" key="1">
    <citation type="submission" date="2016-04" db="EMBL/GenBank/DDBJ databases">
        <title>A degradative enzymes factory behind the ericoid mycorrhizal symbiosis.</title>
        <authorList>
            <consortium name="DOE Joint Genome Institute"/>
            <person name="Martino E."/>
            <person name="Morin E."/>
            <person name="Grelet G."/>
            <person name="Kuo A."/>
            <person name="Kohler A."/>
            <person name="Daghino S."/>
            <person name="Barry K."/>
            <person name="Choi C."/>
            <person name="Cichocki N."/>
            <person name="Clum A."/>
            <person name="Copeland A."/>
            <person name="Hainaut M."/>
            <person name="Haridas S."/>
            <person name="Labutti K."/>
            <person name="Lindquist E."/>
            <person name="Lipzen A."/>
            <person name="Khouja H.-R."/>
            <person name="Murat C."/>
            <person name="Ohm R."/>
            <person name="Olson A."/>
            <person name="Spatafora J."/>
            <person name="Veneault-Fourrey C."/>
            <person name="Henrissat B."/>
            <person name="Grigoriev I."/>
            <person name="Martin F."/>
            <person name="Perotto S."/>
        </authorList>
    </citation>
    <scope>NUCLEOTIDE SEQUENCE [LARGE SCALE GENOMIC DNA]</scope>
    <source>
        <strain evidence="9 10">E</strain>
    </source>
</reference>
<dbReference type="PANTHER" id="PTHR24305">
    <property type="entry name" value="CYTOCHROME P450"/>
    <property type="match status" value="1"/>
</dbReference>
<evidence type="ECO:0000313" key="10">
    <source>
        <dbReference type="Proteomes" id="UP000235371"/>
    </source>
</evidence>
<keyword evidence="7 8" id="KW-0349">Heme</keyword>
<dbReference type="PRINTS" id="PR00463">
    <property type="entry name" value="EP450I"/>
</dbReference>
<dbReference type="InParanoid" id="A0A2J6SH46"/>
<evidence type="ECO:0000256" key="2">
    <source>
        <dbReference type="ARBA" id="ARBA00010617"/>
    </source>
</evidence>
<keyword evidence="4 8" id="KW-0560">Oxidoreductase</keyword>
<evidence type="ECO:0000256" key="6">
    <source>
        <dbReference type="ARBA" id="ARBA00023033"/>
    </source>
</evidence>
<sequence>MAQLIVVNSTSVLAALVVVYGAALAFYRLNLHPLAEFPGPTLSIISYWYEFYFEIERLHDISGPIIRINPDELHIKDADFFNILYSSSGGEQRNKYARHQNANESPGSVASTGPADLHRLKQSALNPFFSKASITRLEPLIQEKVELLCNGLRNLMERKEIVYVGAAYYSLSLDVISDYSFGTSWHCLDTPGFATEWEKTIISVLESTPLSKQLPWINLLIQRLPAAWRKRLTPDIGVLIATKQKIGKQISHIKNSLALVDSLPPLEKELRRVIDEAFVLLISGTDTTVHALAIATYHLLANPSILFTLKEELKVAIPDPSSPPSWRELEQLPYLRAVISETLRIGAVATIRIATQAPSTPTNYKDWIIPAGTPVAMNTRSILHDRQIFPEPEKFQPERLDKYLVAFSKGSRACLGLNLAYAEMYLALANVMRRFEMVLDDVVRERDVDIVRDCIIGLPSKGSKGVTVRILREN</sequence>
<dbReference type="InterPro" id="IPR036396">
    <property type="entry name" value="Cyt_P450_sf"/>
</dbReference>
<evidence type="ECO:0000313" key="9">
    <source>
        <dbReference type="EMBL" id="PMD50091.1"/>
    </source>
</evidence>
<comment type="similarity">
    <text evidence="2 8">Belongs to the cytochrome P450 family.</text>
</comment>
<evidence type="ECO:0000256" key="5">
    <source>
        <dbReference type="ARBA" id="ARBA00023004"/>
    </source>
</evidence>
<dbReference type="RefSeq" id="XP_024726995.1">
    <property type="nucleotide sequence ID" value="XM_024885430.1"/>
</dbReference>
<dbReference type="GO" id="GO:0020037">
    <property type="term" value="F:heme binding"/>
    <property type="evidence" value="ECO:0007669"/>
    <property type="project" value="InterPro"/>
</dbReference>
<dbReference type="PRINTS" id="PR00385">
    <property type="entry name" value="P450"/>
</dbReference>
<evidence type="ECO:0000256" key="3">
    <source>
        <dbReference type="ARBA" id="ARBA00022723"/>
    </source>
</evidence>
<evidence type="ECO:0000256" key="8">
    <source>
        <dbReference type="RuleBase" id="RU000461"/>
    </source>
</evidence>
<dbReference type="AlphaFoldDB" id="A0A2J6SH46"/>
<keyword evidence="6 8" id="KW-0503">Monooxygenase</keyword>
<dbReference type="InterPro" id="IPR050121">
    <property type="entry name" value="Cytochrome_P450_monoxygenase"/>
</dbReference>
<evidence type="ECO:0000256" key="7">
    <source>
        <dbReference type="PIRSR" id="PIRSR602401-1"/>
    </source>
</evidence>
<dbReference type="GO" id="GO:0004497">
    <property type="term" value="F:monooxygenase activity"/>
    <property type="evidence" value="ECO:0007669"/>
    <property type="project" value="UniProtKB-KW"/>
</dbReference>
<dbReference type="Proteomes" id="UP000235371">
    <property type="component" value="Unassembled WGS sequence"/>
</dbReference>
<dbReference type="GeneID" id="36593507"/>
<dbReference type="Pfam" id="PF00067">
    <property type="entry name" value="p450"/>
    <property type="match status" value="1"/>
</dbReference>
<dbReference type="InterPro" id="IPR002401">
    <property type="entry name" value="Cyt_P450_E_grp-I"/>
</dbReference>
<keyword evidence="10" id="KW-1185">Reference proteome</keyword>
<comment type="cofactor">
    <cofactor evidence="1 7">
        <name>heme</name>
        <dbReference type="ChEBI" id="CHEBI:30413"/>
    </cofactor>
</comment>
<evidence type="ECO:0000256" key="4">
    <source>
        <dbReference type="ARBA" id="ARBA00023002"/>
    </source>
</evidence>
<dbReference type="GO" id="GO:0016705">
    <property type="term" value="F:oxidoreductase activity, acting on paired donors, with incorporation or reduction of molecular oxygen"/>
    <property type="evidence" value="ECO:0007669"/>
    <property type="project" value="InterPro"/>
</dbReference>
<dbReference type="CDD" id="cd11062">
    <property type="entry name" value="CYP58-like"/>
    <property type="match status" value="1"/>
</dbReference>
<dbReference type="InterPro" id="IPR001128">
    <property type="entry name" value="Cyt_P450"/>
</dbReference>